<sequence length="335" mass="38357">MKQKDKKNINNAPIQRLAKKLSNPLKQVEAEIKKNIKDQEGLITITAGHLINAEGKRLRPLLTLHISRMLKYRGNSHINLAVCIEFIHNATLLHDDVIDGGKIRRGEISTNQIWGNKISVLVGDYLLSKAFKLMVKNKSLKLLEILSETSLILARGQIQDVDNSLNILLSEKKYLEIINAKTAELFRISCYLPTILTNQNKSVQKLFNDFGLSFGMAFQLSDDILDYFGNSKSMGKIIGKDFFEGKITYPMIHCYNKSSTTDKKILRRFFKKKTRSKTDLVQTLKIMKKTNTHQKSLKFMSKFLKKAKKNILKFEGNADKVYLDALVDHLLIREK</sequence>
<dbReference type="CDD" id="cd00685">
    <property type="entry name" value="Trans_IPPS_HT"/>
    <property type="match status" value="1"/>
</dbReference>
<comment type="similarity">
    <text evidence="2">Belongs to the FPP/GGPP synthase family.</text>
</comment>
<dbReference type="PANTHER" id="PTHR12001">
    <property type="entry name" value="GERANYLGERANYL PYROPHOSPHATE SYNTHASE"/>
    <property type="match status" value="1"/>
</dbReference>
<name>A0A381YUX8_9ZZZZ</name>
<dbReference type="PROSITE" id="PS00723">
    <property type="entry name" value="POLYPRENYL_SYNTHASE_1"/>
    <property type="match status" value="1"/>
</dbReference>
<accession>A0A381YUX8</accession>
<proteinExistence type="inferred from homology"/>
<reference evidence="6" key="1">
    <citation type="submission" date="2018-05" db="EMBL/GenBank/DDBJ databases">
        <authorList>
            <person name="Lanie J.A."/>
            <person name="Ng W.-L."/>
            <person name="Kazmierczak K.M."/>
            <person name="Andrzejewski T.M."/>
            <person name="Davidsen T.M."/>
            <person name="Wayne K.J."/>
            <person name="Tettelin H."/>
            <person name="Glass J.I."/>
            <person name="Rusch D."/>
            <person name="Podicherti R."/>
            <person name="Tsui H.-C.T."/>
            <person name="Winkler M.E."/>
        </authorList>
    </citation>
    <scope>NUCLEOTIDE SEQUENCE</scope>
</reference>
<dbReference type="SUPFAM" id="SSF48576">
    <property type="entry name" value="Terpenoid synthases"/>
    <property type="match status" value="1"/>
</dbReference>
<dbReference type="InterPro" id="IPR008949">
    <property type="entry name" value="Isoprenoid_synthase_dom_sf"/>
</dbReference>
<dbReference type="GO" id="GO:0046872">
    <property type="term" value="F:metal ion binding"/>
    <property type="evidence" value="ECO:0007669"/>
    <property type="project" value="UniProtKB-KW"/>
</dbReference>
<evidence type="ECO:0008006" key="7">
    <source>
        <dbReference type="Google" id="ProtNLM"/>
    </source>
</evidence>
<evidence type="ECO:0000256" key="5">
    <source>
        <dbReference type="ARBA" id="ARBA00022842"/>
    </source>
</evidence>
<protein>
    <recommendedName>
        <fullName evidence="7">Polyprenyl synthetase</fullName>
    </recommendedName>
</protein>
<dbReference type="InterPro" id="IPR000092">
    <property type="entry name" value="Polyprenyl_synt"/>
</dbReference>
<dbReference type="Pfam" id="PF00348">
    <property type="entry name" value="polyprenyl_synt"/>
    <property type="match status" value="1"/>
</dbReference>
<evidence type="ECO:0000256" key="4">
    <source>
        <dbReference type="ARBA" id="ARBA00022723"/>
    </source>
</evidence>
<evidence type="ECO:0000256" key="2">
    <source>
        <dbReference type="ARBA" id="ARBA00006706"/>
    </source>
</evidence>
<dbReference type="AlphaFoldDB" id="A0A381YUX8"/>
<dbReference type="SFLD" id="SFLDS00005">
    <property type="entry name" value="Isoprenoid_Synthase_Type_I"/>
    <property type="match status" value="1"/>
</dbReference>
<keyword evidence="3" id="KW-0808">Transferase</keyword>
<comment type="cofactor">
    <cofactor evidence="1">
        <name>Mg(2+)</name>
        <dbReference type="ChEBI" id="CHEBI:18420"/>
    </cofactor>
</comment>
<dbReference type="GO" id="GO:0008299">
    <property type="term" value="P:isoprenoid biosynthetic process"/>
    <property type="evidence" value="ECO:0007669"/>
    <property type="project" value="InterPro"/>
</dbReference>
<dbReference type="EMBL" id="UINC01019010">
    <property type="protein sequence ID" value="SVA80267.1"/>
    <property type="molecule type" value="Genomic_DNA"/>
</dbReference>
<gene>
    <name evidence="6" type="ORF">METZ01_LOCUS133121</name>
</gene>
<evidence type="ECO:0000313" key="6">
    <source>
        <dbReference type="EMBL" id="SVA80267.1"/>
    </source>
</evidence>
<evidence type="ECO:0000256" key="3">
    <source>
        <dbReference type="ARBA" id="ARBA00022679"/>
    </source>
</evidence>
<dbReference type="SFLD" id="SFLDG01017">
    <property type="entry name" value="Polyprenyl_Transferase_Like"/>
    <property type="match status" value="1"/>
</dbReference>
<dbReference type="InterPro" id="IPR033749">
    <property type="entry name" value="Polyprenyl_synt_CS"/>
</dbReference>
<keyword evidence="5" id="KW-0460">Magnesium</keyword>
<organism evidence="6">
    <name type="scientific">marine metagenome</name>
    <dbReference type="NCBI Taxonomy" id="408172"/>
    <lineage>
        <taxon>unclassified sequences</taxon>
        <taxon>metagenomes</taxon>
        <taxon>ecological metagenomes</taxon>
    </lineage>
</organism>
<dbReference type="GO" id="GO:0004659">
    <property type="term" value="F:prenyltransferase activity"/>
    <property type="evidence" value="ECO:0007669"/>
    <property type="project" value="InterPro"/>
</dbReference>
<dbReference type="PROSITE" id="PS00444">
    <property type="entry name" value="POLYPRENYL_SYNTHASE_2"/>
    <property type="match status" value="1"/>
</dbReference>
<dbReference type="PANTHER" id="PTHR12001:SF69">
    <property type="entry name" value="ALL TRANS-POLYPRENYL-DIPHOSPHATE SYNTHASE PDSS1"/>
    <property type="match status" value="1"/>
</dbReference>
<evidence type="ECO:0000256" key="1">
    <source>
        <dbReference type="ARBA" id="ARBA00001946"/>
    </source>
</evidence>
<dbReference type="Gene3D" id="1.10.600.10">
    <property type="entry name" value="Farnesyl Diphosphate Synthase"/>
    <property type="match status" value="1"/>
</dbReference>
<keyword evidence="4" id="KW-0479">Metal-binding</keyword>